<evidence type="ECO:0000313" key="11">
    <source>
        <dbReference type="Proteomes" id="UP000198931"/>
    </source>
</evidence>
<protein>
    <submittedName>
        <fullName evidence="10">TonB-linked outer membrane protein, SusC/RagA family</fullName>
    </submittedName>
</protein>
<dbReference type="InterPro" id="IPR039426">
    <property type="entry name" value="TonB-dep_rcpt-like"/>
</dbReference>
<evidence type="ECO:0000256" key="7">
    <source>
        <dbReference type="PROSITE-ProRule" id="PRU01360"/>
    </source>
</evidence>
<dbReference type="RefSeq" id="WP_090082656.1">
    <property type="nucleotide sequence ID" value="NZ_FOQT01000005.1"/>
</dbReference>
<sequence length="996" mass="108256">MKKLTTSVLAVVLSSTFVVANAQQTNDTVKTSNIEEVVITGALGIKKNLNAVTAASQIVGTKELTQAANPNALQSLTGKVSGLTITNTDVGVNGTNRIVLRGSRSLTGDGQALIVIDNVISTTTILQQLPPDAIENINVIKGLQGAALYGSQGVNGVVIVTTKKGTNSDKIQFNLISSVDVSSVYKLPEIQTKYGQGVQDTSFSDVDYNGTNFVPWENTSWGPEYADPRIGGTLVPTGLPQENGQFLLAPYAPVKNHFANFFKNGIIYQNGVSMNVGGADSYAYLNLNRTTNEFIVDGDTSLKNSFLFKAGKRVGKFKVDGTFNYIFRSSSETDHGLYSEMTQMPSNIDIRKYKNSGYEGNYSIYALNPYTISENERYNSKSNFISAVIGLEYDFNDHINVTYKGSLQSTSNLSTSYNNGFKFARVYPDGTGLDGTIFSQYGTGDVVAFFNQSTSRRSNFYGDFLVNLDYDIVKDLNFKANVGFNTQDNDYNIQSVGGERFQIPGFYNITNILSPYPAYQLNNFITKSRIFALLGNVDLAYKNYLYFNGTYRKEFNSVFSVTPTGTSDQEVRSYDYYSGGLNLIATNAFPAIKGNILNYAKLSASYTKVGNAPINPYAVDQIGVFPTGYPFGPNSSYIANQSPTSEQIRPEKVTSKEASVYLGFFKDRITLSGSYSRSDTQDLITRATASSASGLASLQNNFGSLKNDTYEADLGLTPVKSKDFEIGIRGSYSRTETTVTDLPPGINEINLLSYSTPAIGIFAIKGERFPKLKGTKLQRDPNGNVIVDASGNPLSTSTLEILGNATPDYVLGLNMNVRIKNFTLSGTADYRHGASFFSFTKRLLLFTGGANETADFDRSKGYVIPGSVQNIGTAANPNYVANTTATGNNPTYSGATGYFTGAGRNIPENMLVDGEALKIRELALTYSIPKALLSSTFVTSATFGVYARNPFFFYAKNNENYNDPETASSSGQAAGIAVDGQYPNYRSFGFNLNVTF</sequence>
<keyword evidence="5 7" id="KW-0472">Membrane</keyword>
<evidence type="ECO:0000256" key="2">
    <source>
        <dbReference type="ARBA" id="ARBA00022448"/>
    </source>
</evidence>
<comment type="subcellular location">
    <subcellularLocation>
        <location evidence="1 7">Cell outer membrane</location>
        <topology evidence="1 7">Multi-pass membrane protein</topology>
    </subcellularLocation>
</comment>
<comment type="similarity">
    <text evidence="7">Belongs to the TonB-dependent receptor family.</text>
</comment>
<accession>A0A1I3J7N3</accession>
<gene>
    <name evidence="10" type="ORF">SAMN05443292_2972</name>
</gene>
<feature type="chain" id="PRO_5011538287" evidence="8">
    <location>
        <begin position="23"/>
        <end position="996"/>
    </location>
</feature>
<evidence type="ECO:0000256" key="6">
    <source>
        <dbReference type="ARBA" id="ARBA00023237"/>
    </source>
</evidence>
<proteinExistence type="inferred from homology"/>
<feature type="domain" description="TonB-dependent receptor plug" evidence="9">
    <location>
        <begin position="50"/>
        <end position="157"/>
    </location>
</feature>
<keyword evidence="6 7" id="KW-0998">Cell outer membrane</keyword>
<feature type="signal peptide" evidence="8">
    <location>
        <begin position="1"/>
        <end position="22"/>
    </location>
</feature>
<dbReference type="Gene3D" id="2.170.130.10">
    <property type="entry name" value="TonB-dependent receptor, plug domain"/>
    <property type="match status" value="1"/>
</dbReference>
<dbReference type="Gene3D" id="2.40.170.20">
    <property type="entry name" value="TonB-dependent receptor, beta-barrel domain"/>
    <property type="match status" value="1"/>
</dbReference>
<dbReference type="OrthoDB" id="9768177at2"/>
<dbReference type="Proteomes" id="UP000198931">
    <property type="component" value="Unassembled WGS sequence"/>
</dbReference>
<evidence type="ECO:0000256" key="5">
    <source>
        <dbReference type="ARBA" id="ARBA00023136"/>
    </source>
</evidence>
<dbReference type="InterPro" id="IPR012910">
    <property type="entry name" value="Plug_dom"/>
</dbReference>
<keyword evidence="3 7" id="KW-1134">Transmembrane beta strand</keyword>
<keyword evidence="8" id="KW-0732">Signal</keyword>
<dbReference type="AlphaFoldDB" id="A0A1I3J7N3"/>
<dbReference type="EMBL" id="FOQT01000005">
    <property type="protein sequence ID" value="SFI56116.1"/>
    <property type="molecule type" value="Genomic_DNA"/>
</dbReference>
<keyword evidence="11" id="KW-1185">Reference proteome</keyword>
<evidence type="ECO:0000259" key="9">
    <source>
        <dbReference type="Pfam" id="PF07715"/>
    </source>
</evidence>
<organism evidence="10 11">
    <name type="scientific">Halpernia frigidisoli</name>
    <dbReference type="NCBI Taxonomy" id="1125876"/>
    <lineage>
        <taxon>Bacteria</taxon>
        <taxon>Pseudomonadati</taxon>
        <taxon>Bacteroidota</taxon>
        <taxon>Flavobacteriia</taxon>
        <taxon>Flavobacteriales</taxon>
        <taxon>Weeksellaceae</taxon>
        <taxon>Chryseobacterium group</taxon>
        <taxon>Halpernia</taxon>
    </lineage>
</organism>
<dbReference type="InterPro" id="IPR036942">
    <property type="entry name" value="Beta-barrel_TonB_sf"/>
</dbReference>
<keyword evidence="4 7" id="KW-0812">Transmembrane</keyword>
<evidence type="ECO:0000256" key="8">
    <source>
        <dbReference type="SAM" id="SignalP"/>
    </source>
</evidence>
<evidence type="ECO:0000256" key="1">
    <source>
        <dbReference type="ARBA" id="ARBA00004571"/>
    </source>
</evidence>
<dbReference type="InterPro" id="IPR037066">
    <property type="entry name" value="Plug_dom_sf"/>
</dbReference>
<name>A0A1I3J7N3_9FLAO</name>
<reference evidence="10 11" key="1">
    <citation type="submission" date="2016-10" db="EMBL/GenBank/DDBJ databases">
        <authorList>
            <person name="de Groot N.N."/>
        </authorList>
    </citation>
    <scope>NUCLEOTIDE SEQUENCE [LARGE SCALE GENOMIC DNA]</scope>
    <source>
        <strain evidence="10 11">DSM 26000</strain>
    </source>
</reference>
<dbReference type="GO" id="GO:0009279">
    <property type="term" value="C:cell outer membrane"/>
    <property type="evidence" value="ECO:0007669"/>
    <property type="project" value="UniProtKB-SubCell"/>
</dbReference>
<dbReference type="PROSITE" id="PS52016">
    <property type="entry name" value="TONB_DEPENDENT_REC_3"/>
    <property type="match status" value="1"/>
</dbReference>
<evidence type="ECO:0000256" key="3">
    <source>
        <dbReference type="ARBA" id="ARBA00022452"/>
    </source>
</evidence>
<evidence type="ECO:0000256" key="4">
    <source>
        <dbReference type="ARBA" id="ARBA00022692"/>
    </source>
</evidence>
<dbReference type="STRING" id="1125876.SAMN05443292_2972"/>
<keyword evidence="2 7" id="KW-0813">Transport</keyword>
<dbReference type="Pfam" id="PF07715">
    <property type="entry name" value="Plug"/>
    <property type="match status" value="1"/>
</dbReference>
<evidence type="ECO:0000313" key="10">
    <source>
        <dbReference type="EMBL" id="SFI56116.1"/>
    </source>
</evidence>
<dbReference type="SUPFAM" id="SSF56935">
    <property type="entry name" value="Porins"/>
    <property type="match status" value="1"/>
</dbReference>